<dbReference type="SUPFAM" id="SSF53474">
    <property type="entry name" value="alpha/beta-Hydrolases"/>
    <property type="match status" value="1"/>
</dbReference>
<feature type="domain" description="Carboxylesterase type B" evidence="3">
    <location>
        <begin position="1"/>
        <end position="44"/>
    </location>
</feature>
<evidence type="ECO:0000313" key="5">
    <source>
        <dbReference type="Proteomes" id="UP000478052"/>
    </source>
</evidence>
<reference evidence="4 5" key="1">
    <citation type="submission" date="2019-08" db="EMBL/GenBank/DDBJ databases">
        <title>Whole genome of Aphis craccivora.</title>
        <authorList>
            <person name="Voronova N.V."/>
            <person name="Shulinski R.S."/>
            <person name="Bandarenka Y.V."/>
            <person name="Zhorov D.G."/>
            <person name="Warner D."/>
        </authorList>
    </citation>
    <scope>NUCLEOTIDE SEQUENCE [LARGE SCALE GENOMIC DNA]</scope>
    <source>
        <strain evidence="4">180601</strain>
        <tissue evidence="4">Whole Body</tissue>
    </source>
</reference>
<dbReference type="Pfam" id="PF00135">
    <property type="entry name" value="COesterase"/>
    <property type="match status" value="1"/>
</dbReference>
<organism evidence="4 5">
    <name type="scientific">Aphis craccivora</name>
    <name type="common">Cowpea aphid</name>
    <dbReference type="NCBI Taxonomy" id="307492"/>
    <lineage>
        <taxon>Eukaryota</taxon>
        <taxon>Metazoa</taxon>
        <taxon>Ecdysozoa</taxon>
        <taxon>Arthropoda</taxon>
        <taxon>Hexapoda</taxon>
        <taxon>Insecta</taxon>
        <taxon>Pterygota</taxon>
        <taxon>Neoptera</taxon>
        <taxon>Paraneoptera</taxon>
        <taxon>Hemiptera</taxon>
        <taxon>Sternorrhyncha</taxon>
        <taxon>Aphidomorpha</taxon>
        <taxon>Aphidoidea</taxon>
        <taxon>Aphididae</taxon>
        <taxon>Aphidini</taxon>
        <taxon>Aphis</taxon>
        <taxon>Aphis</taxon>
    </lineage>
</organism>
<dbReference type="PANTHER" id="PTHR43903">
    <property type="entry name" value="NEUROLIGIN"/>
    <property type="match status" value="1"/>
</dbReference>
<keyword evidence="2" id="KW-0325">Glycoprotein</keyword>
<evidence type="ECO:0000313" key="4">
    <source>
        <dbReference type="EMBL" id="KAF0765168.1"/>
    </source>
</evidence>
<proteinExistence type="inferred from homology"/>
<evidence type="ECO:0000259" key="3">
    <source>
        <dbReference type="Pfam" id="PF00135"/>
    </source>
</evidence>
<dbReference type="InterPro" id="IPR029058">
    <property type="entry name" value="AB_hydrolase_fold"/>
</dbReference>
<dbReference type="OrthoDB" id="6619711at2759"/>
<dbReference type="Gene3D" id="3.40.50.1820">
    <property type="entry name" value="alpha/beta hydrolase"/>
    <property type="match status" value="1"/>
</dbReference>
<accession>A0A6G0Z3B3</accession>
<comment type="caution">
    <text evidence="4">The sequence shown here is derived from an EMBL/GenBank/DDBJ whole genome shotgun (WGS) entry which is preliminary data.</text>
</comment>
<evidence type="ECO:0000256" key="2">
    <source>
        <dbReference type="ARBA" id="ARBA00023180"/>
    </source>
</evidence>
<dbReference type="InterPro" id="IPR002018">
    <property type="entry name" value="CarbesteraseB"/>
</dbReference>
<evidence type="ECO:0000256" key="1">
    <source>
        <dbReference type="ARBA" id="ARBA00005964"/>
    </source>
</evidence>
<dbReference type="Proteomes" id="UP000478052">
    <property type="component" value="Unassembled WGS sequence"/>
</dbReference>
<gene>
    <name evidence="4" type="ORF">FWK35_00014392</name>
</gene>
<dbReference type="EMBL" id="VUJU01001468">
    <property type="protein sequence ID" value="KAF0765168.1"/>
    <property type="molecule type" value="Genomic_DNA"/>
</dbReference>
<comment type="similarity">
    <text evidence="1">Belongs to the type-B carboxylesterase/lipase family.</text>
</comment>
<keyword evidence="5" id="KW-1185">Reference proteome</keyword>
<sequence length="49" mass="5148">MDQIAVLHWVQQNIALFGGDPENVSLMGHGPGAACINFLMISPTVVPGT</sequence>
<name>A0A6G0Z3B3_APHCR</name>
<feature type="non-terminal residue" evidence="4">
    <location>
        <position position="49"/>
    </location>
</feature>
<dbReference type="InterPro" id="IPR051093">
    <property type="entry name" value="Neuroligin/BSAL"/>
</dbReference>
<protein>
    <submittedName>
        <fullName evidence="4">Neuroligin-1-like</fullName>
    </submittedName>
</protein>
<dbReference type="AlphaFoldDB" id="A0A6G0Z3B3"/>